<comment type="similarity">
    <text evidence="1 2">Belongs to the polypeptide deformylase family.</text>
</comment>
<dbReference type="PANTHER" id="PTHR10458">
    <property type="entry name" value="PEPTIDE DEFORMYLASE"/>
    <property type="match status" value="1"/>
</dbReference>
<organism evidence="3 4">
    <name type="scientific">Herbidospora galbida</name>
    <dbReference type="NCBI Taxonomy" id="2575442"/>
    <lineage>
        <taxon>Bacteria</taxon>
        <taxon>Bacillati</taxon>
        <taxon>Actinomycetota</taxon>
        <taxon>Actinomycetes</taxon>
        <taxon>Streptosporangiales</taxon>
        <taxon>Streptosporangiaceae</taxon>
        <taxon>Herbidospora</taxon>
    </lineage>
</organism>
<dbReference type="GO" id="GO:0046872">
    <property type="term" value="F:metal ion binding"/>
    <property type="evidence" value="ECO:0007669"/>
    <property type="project" value="UniProtKB-KW"/>
</dbReference>
<comment type="cofactor">
    <cofactor evidence="2">
        <name>Fe(2+)</name>
        <dbReference type="ChEBI" id="CHEBI:29033"/>
    </cofactor>
    <text evidence="2">Binds 1 Fe(2+) ion.</text>
</comment>
<comment type="function">
    <text evidence="2">Removes the formyl group from the N-terminal Met of newly synthesized proteins. Requires at least a dipeptide for an efficient rate of reaction. N-terminal L-methionine is a prerequisite for activity but the enzyme has broad specificity at other positions.</text>
</comment>
<name>A0A4U3M4C0_9ACTN</name>
<comment type="caution">
    <text evidence="3">The sequence shown here is derived from an EMBL/GenBank/DDBJ whole genome shotgun (WGS) entry which is preliminary data.</text>
</comment>
<feature type="active site" evidence="2">
    <location>
        <position position="244"/>
    </location>
</feature>
<keyword evidence="2" id="KW-0648">Protein biosynthesis</keyword>
<accession>A0A4U3M4C0</accession>
<dbReference type="InterPro" id="IPR023635">
    <property type="entry name" value="Peptide_deformylase"/>
</dbReference>
<gene>
    <name evidence="2" type="primary">def</name>
    <name evidence="3" type="ORF">FDA94_32935</name>
</gene>
<proteinExistence type="inferred from homology"/>
<dbReference type="EMBL" id="SZQA01000043">
    <property type="protein sequence ID" value="TKK83658.1"/>
    <property type="molecule type" value="Genomic_DNA"/>
</dbReference>
<dbReference type="EC" id="3.5.1.88" evidence="2"/>
<dbReference type="SUPFAM" id="SSF56420">
    <property type="entry name" value="Peptide deformylase"/>
    <property type="match status" value="1"/>
</dbReference>
<comment type="catalytic activity">
    <reaction evidence="2">
        <text>N-terminal N-formyl-L-methionyl-[peptide] + H2O = N-terminal L-methionyl-[peptide] + formate</text>
        <dbReference type="Rhea" id="RHEA:24420"/>
        <dbReference type="Rhea" id="RHEA-COMP:10639"/>
        <dbReference type="Rhea" id="RHEA-COMP:10640"/>
        <dbReference type="ChEBI" id="CHEBI:15377"/>
        <dbReference type="ChEBI" id="CHEBI:15740"/>
        <dbReference type="ChEBI" id="CHEBI:49298"/>
        <dbReference type="ChEBI" id="CHEBI:64731"/>
        <dbReference type="EC" id="3.5.1.88"/>
    </reaction>
</comment>
<dbReference type="Proteomes" id="UP000308705">
    <property type="component" value="Unassembled WGS sequence"/>
</dbReference>
<dbReference type="HAMAP" id="MF_00163">
    <property type="entry name" value="Pep_deformylase"/>
    <property type="match status" value="1"/>
</dbReference>
<dbReference type="Pfam" id="PF01327">
    <property type="entry name" value="Pep_deformylase"/>
    <property type="match status" value="1"/>
</dbReference>
<evidence type="ECO:0000256" key="1">
    <source>
        <dbReference type="ARBA" id="ARBA00010759"/>
    </source>
</evidence>
<feature type="binding site" evidence="2">
    <location>
        <position position="247"/>
    </location>
    <ligand>
        <name>Fe cation</name>
        <dbReference type="ChEBI" id="CHEBI:24875"/>
    </ligand>
</feature>
<dbReference type="PANTHER" id="PTHR10458:SF22">
    <property type="entry name" value="PEPTIDE DEFORMYLASE"/>
    <property type="match status" value="1"/>
</dbReference>
<dbReference type="InterPro" id="IPR036821">
    <property type="entry name" value="Peptide_deformylase_sf"/>
</dbReference>
<dbReference type="GO" id="GO:0042586">
    <property type="term" value="F:peptide deformylase activity"/>
    <property type="evidence" value="ECO:0007669"/>
    <property type="project" value="UniProtKB-UniRule"/>
</dbReference>
<dbReference type="PRINTS" id="PR01576">
    <property type="entry name" value="PDEFORMYLASE"/>
</dbReference>
<dbReference type="NCBIfam" id="NF001159">
    <property type="entry name" value="PRK00150.1-3"/>
    <property type="match status" value="1"/>
</dbReference>
<sequence>MRGSFLGFQGCLERRRPPLRTLTIGDGAPVKWVARTKQETHTTHRRNADLTAIRASAGRAFRSGVASETRTAAGRPWLAPGICQKKQETRTAAGRPWLALCICPQKRRGERAVTAHQIVPFTDPALRTVAQHVTTFDKELRELVKSLTLTLRAGAGRAGLAAPQLGVPLRVFAFSLDGRAGHIVNPRLETSERTVVADEACLSAAGIWWPLERSFSVTARGRDMFGKPVTVRAVGLLARVLQHEADHLDGMLFSDRLAPEEREKFLAQV</sequence>
<feature type="binding site" evidence="2">
    <location>
        <position position="201"/>
    </location>
    <ligand>
        <name>Fe cation</name>
        <dbReference type="ChEBI" id="CHEBI:24875"/>
    </ligand>
</feature>
<evidence type="ECO:0000256" key="2">
    <source>
        <dbReference type="HAMAP-Rule" id="MF_00163"/>
    </source>
</evidence>
<dbReference type="OrthoDB" id="9804313at2"/>
<dbReference type="AlphaFoldDB" id="A0A4U3M4C0"/>
<dbReference type="Gene3D" id="3.90.45.10">
    <property type="entry name" value="Peptide deformylase"/>
    <property type="match status" value="1"/>
</dbReference>
<keyword evidence="4" id="KW-1185">Reference proteome</keyword>
<dbReference type="CDD" id="cd00487">
    <property type="entry name" value="Pep_deformylase"/>
    <property type="match status" value="1"/>
</dbReference>
<reference evidence="3 4" key="1">
    <citation type="submission" date="2019-04" db="EMBL/GenBank/DDBJ databases">
        <title>Herbidospora sp. NEAU-GS14.nov., a novel actinomycete isolated from soil.</title>
        <authorList>
            <person name="Han L."/>
        </authorList>
    </citation>
    <scope>NUCLEOTIDE SEQUENCE [LARGE SCALE GENOMIC DNA]</scope>
    <source>
        <strain evidence="3 4">NEAU-GS14</strain>
    </source>
</reference>
<protein>
    <recommendedName>
        <fullName evidence="2">Peptide deformylase</fullName>
        <shortName evidence="2">PDF</shortName>
        <ecNumber evidence="2">3.5.1.88</ecNumber>
    </recommendedName>
    <alternativeName>
        <fullName evidence="2">Polypeptide deformylase</fullName>
    </alternativeName>
</protein>
<feature type="binding site" evidence="2">
    <location>
        <position position="243"/>
    </location>
    <ligand>
        <name>Fe cation</name>
        <dbReference type="ChEBI" id="CHEBI:24875"/>
    </ligand>
</feature>
<evidence type="ECO:0000313" key="4">
    <source>
        <dbReference type="Proteomes" id="UP000308705"/>
    </source>
</evidence>
<evidence type="ECO:0000313" key="3">
    <source>
        <dbReference type="EMBL" id="TKK83658.1"/>
    </source>
</evidence>
<keyword evidence="2" id="KW-0479">Metal-binding</keyword>
<keyword evidence="2" id="KW-0378">Hydrolase</keyword>
<dbReference type="GO" id="GO:0006412">
    <property type="term" value="P:translation"/>
    <property type="evidence" value="ECO:0007669"/>
    <property type="project" value="UniProtKB-UniRule"/>
</dbReference>
<keyword evidence="2" id="KW-0408">Iron</keyword>